<sequence length="206" mass="23309">MGLFGKTNERPPKEMVQEWTHKIRKEGYSLDRQIRNIQREEEKTKRMLKDAAKKGDKDTCRILAKEIVHARKAISRIYASKAHLNSVQLSMKQQLANLRISGALEKSTQVMVSMQQLLKVPEIMATMREMSKEMAKAGILEEMVDDAMESVNDDEELEEAAEGEVDKVLWELTAAIGATAGTSQVAEEDDEEDLESMKARLEALRS</sequence>
<dbReference type="AlphaFoldDB" id="A0A2T7PAU4"/>
<gene>
    <name evidence="3" type="ORF">C0Q70_09813</name>
</gene>
<dbReference type="STRING" id="400727.A0A2T7PAU4"/>
<evidence type="ECO:0000313" key="3">
    <source>
        <dbReference type="EMBL" id="PVD30545.1"/>
    </source>
</evidence>
<dbReference type="InterPro" id="IPR005024">
    <property type="entry name" value="Snf7_fam"/>
</dbReference>
<comment type="caution">
    <text evidence="3">The sequence shown here is derived from an EMBL/GenBank/DDBJ whole genome shotgun (WGS) entry which is preliminary data.</text>
</comment>
<evidence type="ECO:0000256" key="1">
    <source>
        <dbReference type="ARBA" id="ARBA00006190"/>
    </source>
</evidence>
<protein>
    <recommendedName>
        <fullName evidence="5">Charged multivesicular body protein 3</fullName>
    </recommendedName>
</protein>
<organism evidence="3 4">
    <name type="scientific">Pomacea canaliculata</name>
    <name type="common">Golden apple snail</name>
    <dbReference type="NCBI Taxonomy" id="400727"/>
    <lineage>
        <taxon>Eukaryota</taxon>
        <taxon>Metazoa</taxon>
        <taxon>Spiralia</taxon>
        <taxon>Lophotrochozoa</taxon>
        <taxon>Mollusca</taxon>
        <taxon>Gastropoda</taxon>
        <taxon>Caenogastropoda</taxon>
        <taxon>Architaenioglossa</taxon>
        <taxon>Ampullarioidea</taxon>
        <taxon>Ampullariidae</taxon>
        <taxon>Pomacea</taxon>
    </lineage>
</organism>
<evidence type="ECO:0000256" key="2">
    <source>
        <dbReference type="SAM" id="MobiDB-lite"/>
    </source>
</evidence>
<proteinExistence type="inferred from homology"/>
<dbReference type="EMBL" id="PZQS01000005">
    <property type="protein sequence ID" value="PVD30545.1"/>
    <property type="molecule type" value="Genomic_DNA"/>
</dbReference>
<dbReference type="PANTHER" id="PTHR10476">
    <property type="entry name" value="CHARGED MULTIVESICULAR BODY PROTEIN"/>
    <property type="match status" value="1"/>
</dbReference>
<name>A0A2T7PAU4_POMCA</name>
<comment type="similarity">
    <text evidence="1">Belongs to the SNF7 family.</text>
</comment>
<evidence type="ECO:0008006" key="5">
    <source>
        <dbReference type="Google" id="ProtNLM"/>
    </source>
</evidence>
<reference evidence="3 4" key="1">
    <citation type="submission" date="2018-04" db="EMBL/GenBank/DDBJ databases">
        <title>The genome of golden apple snail Pomacea canaliculata provides insight into stress tolerance and invasive adaptation.</title>
        <authorList>
            <person name="Liu C."/>
            <person name="Liu B."/>
            <person name="Ren Y."/>
            <person name="Zhang Y."/>
            <person name="Wang H."/>
            <person name="Li S."/>
            <person name="Jiang F."/>
            <person name="Yin L."/>
            <person name="Zhang G."/>
            <person name="Qian W."/>
            <person name="Fan W."/>
        </authorList>
    </citation>
    <scope>NUCLEOTIDE SEQUENCE [LARGE SCALE GENOMIC DNA]</scope>
    <source>
        <strain evidence="3">SZHN2017</strain>
        <tissue evidence="3">Muscle</tissue>
    </source>
</reference>
<keyword evidence="4" id="KW-1185">Reference proteome</keyword>
<dbReference type="Proteomes" id="UP000245119">
    <property type="component" value="Linkage Group LG5"/>
</dbReference>
<feature type="compositionally biased region" description="Basic and acidic residues" evidence="2">
    <location>
        <begin position="195"/>
        <end position="206"/>
    </location>
</feature>
<dbReference type="GO" id="GO:0007034">
    <property type="term" value="P:vacuolar transport"/>
    <property type="evidence" value="ECO:0007669"/>
    <property type="project" value="InterPro"/>
</dbReference>
<dbReference type="Gene3D" id="6.10.140.1230">
    <property type="match status" value="1"/>
</dbReference>
<feature type="region of interest" description="Disordered" evidence="2">
    <location>
        <begin position="180"/>
        <end position="206"/>
    </location>
</feature>
<dbReference type="Pfam" id="PF03357">
    <property type="entry name" value="Snf7"/>
    <property type="match status" value="1"/>
</dbReference>
<accession>A0A2T7PAU4</accession>
<evidence type="ECO:0000313" key="4">
    <source>
        <dbReference type="Proteomes" id="UP000245119"/>
    </source>
</evidence>
<dbReference type="OrthoDB" id="2329734at2759"/>